<keyword evidence="1" id="KW-1133">Transmembrane helix</keyword>
<protein>
    <submittedName>
        <fullName evidence="2">Uncharacterized protein</fullName>
    </submittedName>
</protein>
<evidence type="ECO:0000313" key="3">
    <source>
        <dbReference type="Proteomes" id="UP000231503"/>
    </source>
</evidence>
<reference evidence="3" key="1">
    <citation type="submission" date="2017-09" db="EMBL/GenBank/DDBJ databases">
        <title>Depth-based differentiation of microbial function through sediment-hosted aquifers and enrichment of novel symbionts in the deep terrestrial subsurface.</title>
        <authorList>
            <person name="Probst A.J."/>
            <person name="Ladd B."/>
            <person name="Jarett J.K."/>
            <person name="Geller-Mcgrath D.E."/>
            <person name="Sieber C.M.K."/>
            <person name="Emerson J.B."/>
            <person name="Anantharaman K."/>
            <person name="Thomas B.C."/>
            <person name="Malmstrom R."/>
            <person name="Stieglmeier M."/>
            <person name="Klingl A."/>
            <person name="Woyke T."/>
            <person name="Ryan C.M."/>
            <person name="Banfield J.F."/>
        </authorList>
    </citation>
    <scope>NUCLEOTIDE SEQUENCE [LARGE SCALE GENOMIC DNA]</scope>
</reference>
<dbReference type="Proteomes" id="UP000231503">
    <property type="component" value="Unassembled WGS sequence"/>
</dbReference>
<dbReference type="PROSITE" id="PS51257">
    <property type="entry name" value="PROKAR_LIPOPROTEIN"/>
    <property type="match status" value="1"/>
</dbReference>
<organism evidence="2 3">
    <name type="scientific">Candidatus Niyogibacteria bacterium CG10_big_fil_rev_8_21_14_0_10_46_36</name>
    <dbReference type="NCBI Taxonomy" id="1974726"/>
    <lineage>
        <taxon>Bacteria</taxon>
        <taxon>Candidatus Niyogiibacteriota</taxon>
    </lineage>
</organism>
<comment type="caution">
    <text evidence="2">The sequence shown here is derived from an EMBL/GenBank/DDBJ whole genome shotgun (WGS) entry which is preliminary data.</text>
</comment>
<keyword evidence="1" id="KW-0472">Membrane</keyword>
<feature type="transmembrane region" description="Helical" evidence="1">
    <location>
        <begin position="7"/>
        <end position="29"/>
    </location>
</feature>
<proteinExistence type="predicted"/>
<evidence type="ECO:0000256" key="1">
    <source>
        <dbReference type="SAM" id="Phobius"/>
    </source>
</evidence>
<accession>A0A2H0TES1</accession>
<keyword evidence="1" id="KW-0812">Transmembrane</keyword>
<dbReference type="AlphaFoldDB" id="A0A2H0TES1"/>
<evidence type="ECO:0000313" key="2">
    <source>
        <dbReference type="EMBL" id="PIR69454.1"/>
    </source>
</evidence>
<gene>
    <name evidence="2" type="ORF">COU47_02650</name>
</gene>
<dbReference type="EMBL" id="PFCO01000006">
    <property type="protein sequence ID" value="PIR69454.1"/>
    <property type="molecule type" value="Genomic_DNA"/>
</dbReference>
<sequence length="256" mass="28388">MKNIKDLYWGFAFFAVTSALFSCAFFFSLGCGGLFGICSYVLDEPPMPVSDSFQRTPFGFGVYTDDSGTWQITDNVLAGIDMQYQNVLRCAEKKLDADIMITIEPAKKWSPDGTTSPSINITGMSSDASASEMTDEELAEKYPDEYPPDMFFDSLGIPFAQQNNSEENIPHSRILEGTISENFKIILSDKDACLLKKHTDGLTSSFDGHIAIWVNESGQLVGHEIEHVLARVLGLTEEEEESLYACTPAIEHVDFK</sequence>
<name>A0A2H0TES1_9BACT</name>